<name>A0A444WIC3_9FLAO</name>
<organism evidence="2 3">
    <name type="scientific">Flavobacterium beibuense</name>
    <dbReference type="NCBI Taxonomy" id="657326"/>
    <lineage>
        <taxon>Bacteria</taxon>
        <taxon>Pseudomonadati</taxon>
        <taxon>Bacteroidota</taxon>
        <taxon>Flavobacteriia</taxon>
        <taxon>Flavobacteriales</taxon>
        <taxon>Flavobacteriaceae</taxon>
        <taxon>Flavobacterium</taxon>
    </lineage>
</organism>
<evidence type="ECO:0000313" key="3">
    <source>
        <dbReference type="Proteomes" id="UP000289775"/>
    </source>
</evidence>
<proteinExistence type="predicted"/>
<evidence type="ECO:0000313" key="2">
    <source>
        <dbReference type="EMBL" id="RYJ45567.1"/>
    </source>
</evidence>
<protein>
    <submittedName>
        <fullName evidence="2">Putative membrane protein</fullName>
    </submittedName>
</protein>
<comment type="caution">
    <text evidence="2">The sequence shown here is derived from an EMBL/GenBank/DDBJ whole genome shotgun (WGS) entry which is preliminary data.</text>
</comment>
<sequence length="90" mass="10132">MLDLIKAKKNFSLKDSPKISAIKAVTWRIVGTIDTMIISYILTGNITIAFSIGSVEVMSKMLLYFLHERAWARLTRKNSNEGNGEIKISE</sequence>
<accession>A0A444WIC3</accession>
<dbReference type="AlphaFoldDB" id="A0A444WIC3"/>
<keyword evidence="3" id="KW-1185">Reference proteome</keyword>
<dbReference type="RefSeq" id="WP_129749343.1">
    <property type="nucleotide sequence ID" value="NZ_JUIW01000001.1"/>
</dbReference>
<evidence type="ECO:0000259" key="1">
    <source>
        <dbReference type="Pfam" id="PF09834"/>
    </source>
</evidence>
<dbReference type="Pfam" id="PF09834">
    <property type="entry name" value="DUF2061"/>
    <property type="match status" value="1"/>
</dbReference>
<dbReference type="OrthoDB" id="197461at2"/>
<dbReference type="Proteomes" id="UP000289775">
    <property type="component" value="Unassembled WGS sequence"/>
</dbReference>
<reference evidence="2 3" key="1">
    <citation type="submission" date="2014-12" db="EMBL/GenBank/DDBJ databases">
        <title>Genome sequence of Flavobacterium beibuense RSKm HC5.</title>
        <authorList>
            <person name="Kim J.F."/>
            <person name="Song J.Y."/>
            <person name="Kwak M.-J."/>
            <person name="Lee S.-W."/>
        </authorList>
    </citation>
    <scope>NUCLEOTIDE SEQUENCE [LARGE SCALE GENOMIC DNA]</scope>
    <source>
        <strain evidence="2 3">RSKm HC5</strain>
    </source>
</reference>
<gene>
    <name evidence="2" type="ORF">NU09_0159</name>
</gene>
<dbReference type="EMBL" id="JUIW01000001">
    <property type="protein sequence ID" value="RYJ45567.1"/>
    <property type="molecule type" value="Genomic_DNA"/>
</dbReference>
<dbReference type="InterPro" id="IPR018638">
    <property type="entry name" value="DUF2061_membrane"/>
</dbReference>
<feature type="domain" description="DUF2061" evidence="1">
    <location>
        <begin position="22"/>
        <end position="72"/>
    </location>
</feature>